<dbReference type="Gene3D" id="2.60.40.10">
    <property type="entry name" value="Immunoglobulins"/>
    <property type="match status" value="3"/>
</dbReference>
<dbReference type="PROSITE" id="PS50835">
    <property type="entry name" value="IG_LIKE"/>
    <property type="match status" value="2"/>
</dbReference>
<evidence type="ECO:0000256" key="11">
    <source>
        <dbReference type="ARBA" id="ARBA00023319"/>
    </source>
</evidence>
<keyword evidence="11" id="KW-0393">Immunoglobulin domain</keyword>
<keyword evidence="8" id="KW-1015">Disulfide bond</keyword>
<dbReference type="GO" id="GO:0007155">
    <property type="term" value="P:cell adhesion"/>
    <property type="evidence" value="ECO:0007669"/>
    <property type="project" value="UniProtKB-KW"/>
</dbReference>
<dbReference type="InterPro" id="IPR003599">
    <property type="entry name" value="Ig_sub"/>
</dbReference>
<evidence type="ECO:0000256" key="4">
    <source>
        <dbReference type="ARBA" id="ARBA00022729"/>
    </source>
</evidence>
<evidence type="ECO:0000256" key="13">
    <source>
        <dbReference type="ARBA" id="ARBA00041100"/>
    </source>
</evidence>
<dbReference type="Pfam" id="PF07679">
    <property type="entry name" value="I-set"/>
    <property type="match status" value="1"/>
</dbReference>
<keyword evidence="16" id="KW-1185">Reference proteome</keyword>
<evidence type="ECO:0000313" key="16">
    <source>
        <dbReference type="Proteomes" id="UP000265120"/>
    </source>
</evidence>
<dbReference type="Proteomes" id="UP000265120">
    <property type="component" value="Chromosome 2"/>
</dbReference>
<evidence type="ECO:0000256" key="12">
    <source>
        <dbReference type="ARBA" id="ARBA00037995"/>
    </source>
</evidence>
<evidence type="ECO:0000256" key="7">
    <source>
        <dbReference type="ARBA" id="ARBA00023136"/>
    </source>
</evidence>
<comment type="similarity">
    <text evidence="12">Belongs to the immunoglobulin superfamily. IgLON family.</text>
</comment>
<keyword evidence="2" id="KW-1003">Cell membrane</keyword>
<dbReference type="InterPro" id="IPR050876">
    <property type="entry name" value="IgLON_domain"/>
</dbReference>
<sequence length="479" mass="51636">MLLGCIDTYPFYCSISGTGLPGKRPHGNRIRAWGLCASSSAPILHHISSLDGVRAAAESTLPCTLVGSPSSTTNRGKLHGGPFLSGSSEEEAKCGNTSVVLLHIYTFLNSKPSRCRRALGSIRYFGKSDGRTRTCDGHNDCGAGCLCLRSVAHCDHPQPLLLPAVLFARRTDGGLLLGGERGEQAGRHGSPEVLPTGWHLQRSLAEQAQHPTSRGWSADPRVSIVSNIADKHEYSLQIQRVDVSDDGQYTCSIQSERNPRPKLLNLIVKVPPKIYDISSDITVNEGSNVSLICTASGKPEPAISWRHITPLAKKYDSGEHLNITGISRDQAGDYECSALNDIASPDTKIVKVTVNFAPTIHDVKNNEVGLGRTALLRCEVFAMPVPTFEWFKGEKRIIKGQGIDIKSLTSRSILTVTNTTEDRYGNYTCIATNKLGTANASLTLLPIIESTTTSAVSSPGQYMSPCCTEKLAKRSAASH</sequence>
<evidence type="ECO:0000313" key="15">
    <source>
        <dbReference type="Ensembl" id="ENSCSEP00000013397.1"/>
    </source>
</evidence>
<dbReference type="PANTHER" id="PTHR42757:SF6">
    <property type="entry name" value="NEURONAL GROWTH REGULATOR 1"/>
    <property type="match status" value="1"/>
</dbReference>
<dbReference type="Ensembl" id="ENSCSET00000013556.1">
    <property type="protein sequence ID" value="ENSCSEP00000013397.1"/>
    <property type="gene ID" value="ENSCSEG00000008631.1"/>
</dbReference>
<evidence type="ECO:0000259" key="14">
    <source>
        <dbReference type="PROSITE" id="PS50835"/>
    </source>
</evidence>
<keyword evidence="5" id="KW-0677">Repeat</keyword>
<dbReference type="GO" id="GO:0042802">
    <property type="term" value="F:identical protein binding"/>
    <property type="evidence" value="ECO:0007669"/>
    <property type="project" value="Ensembl"/>
</dbReference>
<dbReference type="AlphaFoldDB" id="A0A3P8VGD5"/>
<reference evidence="15 16" key="1">
    <citation type="journal article" date="2014" name="Nat. Genet.">
        <title>Whole-genome sequence of a flatfish provides insights into ZW sex chromosome evolution and adaptation to a benthic lifestyle.</title>
        <authorList>
            <person name="Chen S."/>
            <person name="Zhang G."/>
            <person name="Shao C."/>
            <person name="Huang Q."/>
            <person name="Liu G."/>
            <person name="Zhang P."/>
            <person name="Song W."/>
            <person name="An N."/>
            <person name="Chalopin D."/>
            <person name="Volff J.N."/>
            <person name="Hong Y."/>
            <person name="Li Q."/>
            <person name="Sha Z."/>
            <person name="Zhou H."/>
            <person name="Xie M."/>
            <person name="Yu Q."/>
            <person name="Liu Y."/>
            <person name="Xiang H."/>
            <person name="Wang N."/>
            <person name="Wu K."/>
            <person name="Yang C."/>
            <person name="Zhou Q."/>
            <person name="Liao X."/>
            <person name="Yang L."/>
            <person name="Hu Q."/>
            <person name="Zhang J."/>
            <person name="Meng L."/>
            <person name="Jin L."/>
            <person name="Tian Y."/>
            <person name="Lian J."/>
            <person name="Yang J."/>
            <person name="Miao G."/>
            <person name="Liu S."/>
            <person name="Liang Z."/>
            <person name="Yan F."/>
            <person name="Li Y."/>
            <person name="Sun B."/>
            <person name="Zhang H."/>
            <person name="Zhang J."/>
            <person name="Zhu Y."/>
            <person name="Du M."/>
            <person name="Zhao Y."/>
            <person name="Schartl M."/>
            <person name="Tang Q."/>
            <person name="Wang J."/>
        </authorList>
    </citation>
    <scope>NUCLEOTIDE SEQUENCE</scope>
</reference>
<proteinExistence type="inferred from homology"/>
<dbReference type="SMART" id="SM00408">
    <property type="entry name" value="IGc2"/>
    <property type="match status" value="2"/>
</dbReference>
<dbReference type="InterPro" id="IPR013098">
    <property type="entry name" value="Ig_I-set"/>
</dbReference>
<dbReference type="SMART" id="SM00409">
    <property type="entry name" value="IG"/>
    <property type="match status" value="3"/>
</dbReference>
<feature type="domain" description="Ig-like" evidence="14">
    <location>
        <begin position="272"/>
        <end position="353"/>
    </location>
</feature>
<dbReference type="GO" id="GO:0005886">
    <property type="term" value="C:plasma membrane"/>
    <property type="evidence" value="ECO:0007669"/>
    <property type="project" value="UniProtKB-SubCell"/>
</dbReference>
<protein>
    <recommendedName>
        <fullName evidence="13">Neuronal growth regulator 1</fullName>
    </recommendedName>
</protein>
<dbReference type="InterPro" id="IPR013783">
    <property type="entry name" value="Ig-like_fold"/>
</dbReference>
<keyword evidence="4" id="KW-0732">Signal</keyword>
<keyword evidence="6" id="KW-0130">Cell adhesion</keyword>
<dbReference type="InterPro" id="IPR003598">
    <property type="entry name" value="Ig_sub2"/>
</dbReference>
<name>A0A3P8VGD5_CYNSE</name>
<dbReference type="InParanoid" id="A0A3P8VGD5"/>
<dbReference type="SUPFAM" id="SSF48726">
    <property type="entry name" value="Immunoglobulin"/>
    <property type="match status" value="3"/>
</dbReference>
<dbReference type="PANTHER" id="PTHR42757">
    <property type="entry name" value="IGLON FAMILY OF IMMUNOGLOBULIN SUPERFAMILY-RELATED"/>
    <property type="match status" value="1"/>
</dbReference>
<evidence type="ECO:0000256" key="6">
    <source>
        <dbReference type="ARBA" id="ARBA00022889"/>
    </source>
</evidence>
<dbReference type="InterPro" id="IPR036179">
    <property type="entry name" value="Ig-like_dom_sf"/>
</dbReference>
<evidence type="ECO:0000256" key="10">
    <source>
        <dbReference type="ARBA" id="ARBA00023288"/>
    </source>
</evidence>
<dbReference type="GeneTree" id="ENSGT00940000159289"/>
<dbReference type="CDD" id="cd00096">
    <property type="entry name" value="Ig"/>
    <property type="match status" value="1"/>
</dbReference>
<feature type="domain" description="Ig-like" evidence="14">
    <location>
        <begin position="358"/>
        <end position="443"/>
    </location>
</feature>
<keyword evidence="9" id="KW-0325">Glycoprotein</keyword>
<accession>A0A3P8VGD5</accession>
<dbReference type="STRING" id="244447.ENSCSEP00000013397"/>
<organism evidence="15 16">
    <name type="scientific">Cynoglossus semilaevis</name>
    <name type="common">Tongue sole</name>
    <dbReference type="NCBI Taxonomy" id="244447"/>
    <lineage>
        <taxon>Eukaryota</taxon>
        <taxon>Metazoa</taxon>
        <taxon>Chordata</taxon>
        <taxon>Craniata</taxon>
        <taxon>Vertebrata</taxon>
        <taxon>Euteleostomi</taxon>
        <taxon>Actinopterygii</taxon>
        <taxon>Neopterygii</taxon>
        <taxon>Teleostei</taxon>
        <taxon>Neoteleostei</taxon>
        <taxon>Acanthomorphata</taxon>
        <taxon>Carangaria</taxon>
        <taxon>Pleuronectiformes</taxon>
        <taxon>Pleuronectoidei</taxon>
        <taxon>Cynoglossidae</taxon>
        <taxon>Cynoglossinae</taxon>
        <taxon>Cynoglossus</taxon>
    </lineage>
</organism>
<dbReference type="Pfam" id="PF13927">
    <property type="entry name" value="Ig_3"/>
    <property type="match status" value="1"/>
</dbReference>
<dbReference type="InterPro" id="IPR007110">
    <property type="entry name" value="Ig-like_dom"/>
</dbReference>
<evidence type="ECO:0000256" key="8">
    <source>
        <dbReference type="ARBA" id="ARBA00023157"/>
    </source>
</evidence>
<evidence type="ECO:0000256" key="1">
    <source>
        <dbReference type="ARBA" id="ARBA00004609"/>
    </source>
</evidence>
<evidence type="ECO:0000256" key="5">
    <source>
        <dbReference type="ARBA" id="ARBA00022737"/>
    </source>
</evidence>
<keyword evidence="3" id="KW-0336">GPI-anchor</keyword>
<dbReference type="GO" id="GO:0098552">
    <property type="term" value="C:side of membrane"/>
    <property type="evidence" value="ECO:0007669"/>
    <property type="project" value="UniProtKB-KW"/>
</dbReference>
<evidence type="ECO:0000256" key="2">
    <source>
        <dbReference type="ARBA" id="ARBA00022475"/>
    </source>
</evidence>
<evidence type="ECO:0000256" key="9">
    <source>
        <dbReference type="ARBA" id="ARBA00023180"/>
    </source>
</evidence>
<reference evidence="15" key="3">
    <citation type="submission" date="2025-09" db="UniProtKB">
        <authorList>
            <consortium name="Ensembl"/>
        </authorList>
    </citation>
    <scope>IDENTIFICATION</scope>
</reference>
<reference evidence="15" key="2">
    <citation type="submission" date="2025-08" db="UniProtKB">
        <authorList>
            <consortium name="Ensembl"/>
        </authorList>
    </citation>
    <scope>IDENTIFICATION</scope>
</reference>
<evidence type="ECO:0000256" key="3">
    <source>
        <dbReference type="ARBA" id="ARBA00022622"/>
    </source>
</evidence>
<keyword evidence="7" id="KW-0472">Membrane</keyword>
<comment type="subcellular location">
    <subcellularLocation>
        <location evidence="1">Cell membrane</location>
        <topology evidence="1">Lipid-anchor</topology>
        <topology evidence="1">GPI-anchor</topology>
    </subcellularLocation>
</comment>
<keyword evidence="10" id="KW-0449">Lipoprotein</keyword>